<proteinExistence type="predicted"/>
<organism evidence="1 2">
    <name type="scientific">Carya illinoinensis</name>
    <name type="common">Pecan</name>
    <dbReference type="NCBI Taxonomy" id="32201"/>
    <lineage>
        <taxon>Eukaryota</taxon>
        <taxon>Viridiplantae</taxon>
        <taxon>Streptophyta</taxon>
        <taxon>Embryophyta</taxon>
        <taxon>Tracheophyta</taxon>
        <taxon>Spermatophyta</taxon>
        <taxon>Magnoliopsida</taxon>
        <taxon>eudicotyledons</taxon>
        <taxon>Gunneridae</taxon>
        <taxon>Pentapetalae</taxon>
        <taxon>rosids</taxon>
        <taxon>fabids</taxon>
        <taxon>Fagales</taxon>
        <taxon>Juglandaceae</taxon>
        <taxon>Carya</taxon>
    </lineage>
</organism>
<evidence type="ECO:0000313" key="2">
    <source>
        <dbReference type="Proteomes" id="UP000811246"/>
    </source>
</evidence>
<comment type="caution">
    <text evidence="1">The sequence shown here is derived from an EMBL/GenBank/DDBJ whole genome shotgun (WGS) entry which is preliminary data.</text>
</comment>
<reference evidence="1" key="1">
    <citation type="submission" date="2021-01" db="EMBL/GenBank/DDBJ databases">
        <authorList>
            <person name="Lovell J.T."/>
            <person name="Bentley N."/>
            <person name="Bhattarai G."/>
            <person name="Jenkins J.W."/>
            <person name="Sreedasyam A."/>
            <person name="Alarcon Y."/>
            <person name="Bock C."/>
            <person name="Boston L."/>
            <person name="Carlson J."/>
            <person name="Cervantes K."/>
            <person name="Clermont K."/>
            <person name="Krom N."/>
            <person name="Kubenka K."/>
            <person name="Mamidi S."/>
            <person name="Mattison C."/>
            <person name="Monteros M."/>
            <person name="Pisani C."/>
            <person name="Plott C."/>
            <person name="Rajasekar S."/>
            <person name="Rhein H.S."/>
            <person name="Rohla C."/>
            <person name="Song M."/>
            <person name="Hilaire R.S."/>
            <person name="Shu S."/>
            <person name="Wells L."/>
            <person name="Wang X."/>
            <person name="Webber J."/>
            <person name="Heerema R.J."/>
            <person name="Klein P."/>
            <person name="Conner P."/>
            <person name="Grauke L."/>
            <person name="Grimwood J."/>
            <person name="Schmutz J."/>
            <person name="Randall J.J."/>
        </authorList>
    </citation>
    <scope>NUCLEOTIDE SEQUENCE</scope>
    <source>
        <tissue evidence="1">Leaf</tissue>
    </source>
</reference>
<gene>
    <name evidence="1" type="ORF">I3842_13G153400</name>
</gene>
<name>A0A922DE05_CARIL</name>
<protein>
    <submittedName>
        <fullName evidence="1">Uncharacterized protein</fullName>
    </submittedName>
</protein>
<sequence>MSEGKGEKEGEGRFLVQFLRHLQCRWGEGEGEGERRRARSGLGVCGSNSIALRCLPWHFMISRCEINLKDDARCIVH</sequence>
<dbReference type="EMBL" id="CM031837">
    <property type="protein sequence ID" value="KAG6682647.1"/>
    <property type="molecule type" value="Genomic_DNA"/>
</dbReference>
<evidence type="ECO:0000313" key="1">
    <source>
        <dbReference type="EMBL" id="KAG6682647.1"/>
    </source>
</evidence>
<dbReference type="AlphaFoldDB" id="A0A922DE05"/>
<dbReference type="Proteomes" id="UP000811246">
    <property type="component" value="Chromosome 13"/>
</dbReference>
<accession>A0A922DE05</accession>